<feature type="chain" id="PRO_5015752976" evidence="1">
    <location>
        <begin position="21"/>
        <end position="101"/>
    </location>
</feature>
<gene>
    <name evidence="2" type="ORF">PSTT_11887</name>
</gene>
<dbReference type="VEuPathDB" id="FungiDB:PSTT_11887"/>
<name>A0A2S4UYH5_9BASI</name>
<protein>
    <submittedName>
        <fullName evidence="2">Uncharacterized protein</fullName>
    </submittedName>
</protein>
<dbReference type="Proteomes" id="UP000239156">
    <property type="component" value="Unassembled WGS sequence"/>
</dbReference>
<feature type="signal peptide" evidence="1">
    <location>
        <begin position="1"/>
        <end position="20"/>
    </location>
</feature>
<reference evidence="2" key="1">
    <citation type="submission" date="2017-12" db="EMBL/GenBank/DDBJ databases">
        <title>Gene loss provides genomic basis for host adaptation in cereal stripe rust fungi.</title>
        <authorList>
            <person name="Xia C."/>
        </authorList>
    </citation>
    <scope>NUCLEOTIDE SEQUENCE [LARGE SCALE GENOMIC DNA]</scope>
    <source>
        <strain evidence="2">93-210</strain>
    </source>
</reference>
<evidence type="ECO:0000313" key="2">
    <source>
        <dbReference type="EMBL" id="POW02300.1"/>
    </source>
</evidence>
<keyword evidence="3" id="KW-1185">Reference proteome</keyword>
<proteinExistence type="predicted"/>
<organism evidence="2 3">
    <name type="scientific">Puccinia striiformis</name>
    <dbReference type="NCBI Taxonomy" id="27350"/>
    <lineage>
        <taxon>Eukaryota</taxon>
        <taxon>Fungi</taxon>
        <taxon>Dikarya</taxon>
        <taxon>Basidiomycota</taxon>
        <taxon>Pucciniomycotina</taxon>
        <taxon>Pucciniomycetes</taxon>
        <taxon>Pucciniales</taxon>
        <taxon>Pucciniaceae</taxon>
        <taxon>Puccinia</taxon>
    </lineage>
</organism>
<keyword evidence="1" id="KW-0732">Signal</keyword>
<sequence length="101" mass="11151">MVPTLWLIIVLSQASGYILGAPSPGLASTSLASVQKEVPASCQEGFKLKIPLRQHLHVAPSSTKMNQPRGFIHQFPIRSTRKRTIDCTSKSTFNKWKCPGF</sequence>
<dbReference type="AlphaFoldDB" id="A0A2S4UYH5"/>
<evidence type="ECO:0000313" key="3">
    <source>
        <dbReference type="Proteomes" id="UP000239156"/>
    </source>
</evidence>
<dbReference type="EMBL" id="PKSL01000144">
    <property type="protein sequence ID" value="POW02300.1"/>
    <property type="molecule type" value="Genomic_DNA"/>
</dbReference>
<dbReference type="VEuPathDB" id="FungiDB:PSHT_15091"/>
<comment type="caution">
    <text evidence="2">The sequence shown here is derived from an EMBL/GenBank/DDBJ whole genome shotgun (WGS) entry which is preliminary data.</text>
</comment>
<accession>A0A2S4UYH5</accession>
<evidence type="ECO:0000256" key="1">
    <source>
        <dbReference type="SAM" id="SignalP"/>
    </source>
</evidence>